<sequence length="238" mass="27806">MDTNLIIINEVKKHDCLYNKQSESYKDFVYKNSLWSKIGSDLGIPGEKVKKKFRNLRDAYMKYKRFVEKPESNIFRKPYKYAQYFTFLDELNPAEFTSHNISESSLDITAEYCSDLEDSYFEDSSQDPFELTDSTANIKATQQAETNSTKNYQISEMSNKRKRFTTEYSTQDSEIVSTTKRKTKQKAKNCTMQLFQCLANKLRESNLTEEQTNIIESSVCKLVYSKIMEYTKESANSL</sequence>
<dbReference type="AlphaFoldDB" id="A0A0L0C2E2"/>
<comment type="caution">
    <text evidence="2">The sequence shown here is derived from an EMBL/GenBank/DDBJ whole genome shotgun (WGS) entry which is preliminary data.</text>
</comment>
<evidence type="ECO:0000259" key="1">
    <source>
        <dbReference type="PROSITE" id="PS51029"/>
    </source>
</evidence>
<feature type="domain" description="MADF" evidence="1">
    <location>
        <begin position="6"/>
        <end position="93"/>
    </location>
</feature>
<dbReference type="EMBL" id="JRES01001096">
    <property type="protein sequence ID" value="KNC25599.1"/>
    <property type="molecule type" value="Genomic_DNA"/>
</dbReference>
<dbReference type="SMART" id="SM00595">
    <property type="entry name" value="MADF"/>
    <property type="match status" value="1"/>
</dbReference>
<dbReference type="PANTHER" id="PTHR12243">
    <property type="entry name" value="MADF DOMAIN TRANSCRIPTION FACTOR"/>
    <property type="match status" value="1"/>
</dbReference>
<gene>
    <name evidence="2" type="ORF">FF38_05797</name>
</gene>
<keyword evidence="3" id="KW-1185">Reference proteome</keyword>
<dbReference type="InterPro" id="IPR006578">
    <property type="entry name" value="MADF-dom"/>
</dbReference>
<dbReference type="OMA" id="YQISEMS"/>
<proteinExistence type="predicted"/>
<dbReference type="GO" id="GO:0005634">
    <property type="term" value="C:nucleus"/>
    <property type="evidence" value="ECO:0007669"/>
    <property type="project" value="TreeGrafter"/>
</dbReference>
<protein>
    <recommendedName>
        <fullName evidence="1">MADF domain-containing protein</fullName>
    </recommendedName>
</protein>
<dbReference type="OrthoDB" id="5984255at2759"/>
<evidence type="ECO:0000313" key="2">
    <source>
        <dbReference type="EMBL" id="KNC25599.1"/>
    </source>
</evidence>
<name>A0A0L0C2E2_LUCCU</name>
<dbReference type="Proteomes" id="UP000037069">
    <property type="component" value="Unassembled WGS sequence"/>
</dbReference>
<dbReference type="InterPro" id="IPR039353">
    <property type="entry name" value="TF_Adf1"/>
</dbReference>
<dbReference type="GO" id="GO:0006357">
    <property type="term" value="P:regulation of transcription by RNA polymerase II"/>
    <property type="evidence" value="ECO:0007669"/>
    <property type="project" value="TreeGrafter"/>
</dbReference>
<reference evidence="2 3" key="1">
    <citation type="journal article" date="2015" name="Nat. Commun.">
        <title>Lucilia cuprina genome unlocks parasitic fly biology to underpin future interventions.</title>
        <authorList>
            <person name="Anstead C.A."/>
            <person name="Korhonen P.K."/>
            <person name="Young N.D."/>
            <person name="Hall R.S."/>
            <person name="Jex A.R."/>
            <person name="Murali S.C."/>
            <person name="Hughes D.S."/>
            <person name="Lee S.F."/>
            <person name="Perry T."/>
            <person name="Stroehlein A.J."/>
            <person name="Ansell B.R."/>
            <person name="Breugelmans B."/>
            <person name="Hofmann A."/>
            <person name="Qu J."/>
            <person name="Dugan S."/>
            <person name="Lee S.L."/>
            <person name="Chao H."/>
            <person name="Dinh H."/>
            <person name="Han Y."/>
            <person name="Doddapaneni H.V."/>
            <person name="Worley K.C."/>
            <person name="Muzny D.M."/>
            <person name="Ioannidis P."/>
            <person name="Waterhouse R.M."/>
            <person name="Zdobnov E.M."/>
            <person name="James P.J."/>
            <person name="Bagnall N.H."/>
            <person name="Kotze A.C."/>
            <person name="Gibbs R.A."/>
            <person name="Richards S."/>
            <person name="Batterham P."/>
            <person name="Gasser R.B."/>
        </authorList>
    </citation>
    <scope>NUCLEOTIDE SEQUENCE [LARGE SCALE GENOMIC DNA]</scope>
    <source>
        <strain evidence="2 3">LS</strain>
        <tissue evidence="2">Full body</tissue>
    </source>
</reference>
<organism evidence="2 3">
    <name type="scientific">Lucilia cuprina</name>
    <name type="common">Green bottle fly</name>
    <name type="synonym">Australian sheep blowfly</name>
    <dbReference type="NCBI Taxonomy" id="7375"/>
    <lineage>
        <taxon>Eukaryota</taxon>
        <taxon>Metazoa</taxon>
        <taxon>Ecdysozoa</taxon>
        <taxon>Arthropoda</taxon>
        <taxon>Hexapoda</taxon>
        <taxon>Insecta</taxon>
        <taxon>Pterygota</taxon>
        <taxon>Neoptera</taxon>
        <taxon>Endopterygota</taxon>
        <taxon>Diptera</taxon>
        <taxon>Brachycera</taxon>
        <taxon>Muscomorpha</taxon>
        <taxon>Oestroidea</taxon>
        <taxon>Calliphoridae</taxon>
        <taxon>Luciliinae</taxon>
        <taxon>Lucilia</taxon>
    </lineage>
</organism>
<dbReference type="PROSITE" id="PS51029">
    <property type="entry name" value="MADF"/>
    <property type="match status" value="1"/>
</dbReference>
<dbReference type="GO" id="GO:0005667">
    <property type="term" value="C:transcription regulator complex"/>
    <property type="evidence" value="ECO:0007669"/>
    <property type="project" value="TreeGrafter"/>
</dbReference>
<evidence type="ECO:0000313" key="3">
    <source>
        <dbReference type="Proteomes" id="UP000037069"/>
    </source>
</evidence>
<dbReference type="Pfam" id="PF10545">
    <property type="entry name" value="MADF_DNA_bdg"/>
    <property type="match status" value="1"/>
</dbReference>
<dbReference type="PANTHER" id="PTHR12243:SF67">
    <property type="entry name" value="COREPRESSOR OF PANGOLIN, ISOFORM A-RELATED"/>
    <property type="match status" value="1"/>
</dbReference>
<accession>A0A0L0C2E2</accession>